<evidence type="ECO:0000259" key="3">
    <source>
        <dbReference type="PROSITE" id="PS50837"/>
    </source>
</evidence>
<dbReference type="STRING" id="1141098.A0A1Y2EJL9"/>
<reference evidence="4 5" key="1">
    <citation type="submission" date="2016-07" db="EMBL/GenBank/DDBJ databases">
        <title>Pervasive Adenine N6-methylation of Active Genes in Fungi.</title>
        <authorList>
            <consortium name="DOE Joint Genome Institute"/>
            <person name="Mondo S.J."/>
            <person name="Dannebaum R.O."/>
            <person name="Kuo R.C."/>
            <person name="Labutti K."/>
            <person name="Haridas S."/>
            <person name="Kuo A."/>
            <person name="Salamov A."/>
            <person name="Ahrendt S.R."/>
            <person name="Lipzen A."/>
            <person name="Sullivan W."/>
            <person name="Andreopoulos W.B."/>
            <person name="Clum A."/>
            <person name="Lindquist E."/>
            <person name="Daum C."/>
            <person name="Ramamoorthy G.K."/>
            <person name="Gryganskyi A."/>
            <person name="Culley D."/>
            <person name="Magnuson J.K."/>
            <person name="James T.Y."/>
            <person name="O'Malley M.A."/>
            <person name="Stajich J.E."/>
            <person name="Spatafora J.W."/>
            <person name="Visel A."/>
            <person name="Grigoriev I.V."/>
        </authorList>
    </citation>
    <scope>NUCLEOTIDE SEQUENCE [LARGE SCALE GENOMIC DNA]</scope>
    <source>
        <strain evidence="4 5">CBS 129021</strain>
    </source>
</reference>
<dbReference type="SUPFAM" id="SSF52540">
    <property type="entry name" value="P-loop containing nucleoside triphosphate hydrolases"/>
    <property type="match status" value="1"/>
</dbReference>
<comment type="caution">
    <text evidence="4">The sequence shown here is derived from an EMBL/GenBank/DDBJ whole genome shotgun (WGS) entry which is preliminary data.</text>
</comment>
<dbReference type="PROSITE" id="PS50837">
    <property type="entry name" value="NACHT"/>
    <property type="match status" value="1"/>
</dbReference>
<feature type="region of interest" description="Disordered" evidence="2">
    <location>
        <begin position="1"/>
        <end position="40"/>
    </location>
</feature>
<dbReference type="OrthoDB" id="538223at2759"/>
<dbReference type="AlphaFoldDB" id="A0A1Y2EJL9"/>
<dbReference type="PANTHER" id="PTHR10039:SF14">
    <property type="entry name" value="NACHT DOMAIN-CONTAINING PROTEIN"/>
    <property type="match status" value="1"/>
</dbReference>
<gene>
    <name evidence="4" type="ORF">BCR38DRAFT_404133</name>
</gene>
<dbReference type="EMBL" id="MCFJ01000001">
    <property type="protein sequence ID" value="ORY71005.1"/>
    <property type="molecule type" value="Genomic_DNA"/>
</dbReference>
<evidence type="ECO:0000256" key="2">
    <source>
        <dbReference type="SAM" id="MobiDB-lite"/>
    </source>
</evidence>
<dbReference type="InterPro" id="IPR056884">
    <property type="entry name" value="NPHP3-like_N"/>
</dbReference>
<dbReference type="InParanoid" id="A0A1Y2EJL9"/>
<proteinExistence type="predicted"/>
<dbReference type="PANTHER" id="PTHR10039">
    <property type="entry name" value="AMELOGENIN"/>
    <property type="match status" value="1"/>
</dbReference>
<organism evidence="4 5">
    <name type="scientific">Pseudomassariella vexata</name>
    <dbReference type="NCBI Taxonomy" id="1141098"/>
    <lineage>
        <taxon>Eukaryota</taxon>
        <taxon>Fungi</taxon>
        <taxon>Dikarya</taxon>
        <taxon>Ascomycota</taxon>
        <taxon>Pezizomycotina</taxon>
        <taxon>Sordariomycetes</taxon>
        <taxon>Xylariomycetidae</taxon>
        <taxon>Amphisphaeriales</taxon>
        <taxon>Pseudomassariaceae</taxon>
        <taxon>Pseudomassariella</taxon>
    </lineage>
</organism>
<evidence type="ECO:0000313" key="5">
    <source>
        <dbReference type="Proteomes" id="UP000193689"/>
    </source>
</evidence>
<sequence length="521" mass="59365">MGSACKRHRSDEQEHDLAVSDRPGKRQASERAMQAEHHGTGIQLVGSGNITIRGDANFGARHNQCLADLRSTDPRHDKTRIQDAKGGLLEDSYRWILEHAYFIQWRDDPLSRLLWIKGDPGKGKTMLLCGIIEELDKKLKSNTEGGNLSFFFCQATDSRINNATAVLRGLVFLLVEQQPSLISHIRKMYDHAGKQLFEDANAWVALSEILSDILQNPALQSTYLIIDAVDECETGLLQLLKFIIQKSSVSSQVKWIVSSRNWLQIEEQFNTAKQRVRLSLELNAESVATAVDIYNNYKVDRLASMKNYKDATTRAIRDHLSSNANNTFLWVALVCEELEKLMSFETHKALRTYLPGLDTLYERMLQQIHSSSSADLYKRVLAVVSVVYRPVTLQELVSLDESLQGFSENLPEFEKVITSCGCLLNVREETVHFVHQSAKDFLLKKSDDQLFPLGLKHEHRAVFLRSLQILSSTLHRDLYSLQHPGCLIEQIQPPIPDPLATVRYSCIYWADHLRHRRNAMR</sequence>
<feature type="compositionally biased region" description="Basic and acidic residues" evidence="2">
    <location>
        <begin position="9"/>
        <end position="39"/>
    </location>
</feature>
<keyword evidence="1" id="KW-0677">Repeat</keyword>
<evidence type="ECO:0000256" key="1">
    <source>
        <dbReference type="ARBA" id="ARBA00022737"/>
    </source>
</evidence>
<evidence type="ECO:0000313" key="4">
    <source>
        <dbReference type="EMBL" id="ORY71005.1"/>
    </source>
</evidence>
<dbReference type="Gene3D" id="3.40.50.300">
    <property type="entry name" value="P-loop containing nucleotide triphosphate hydrolases"/>
    <property type="match status" value="1"/>
</dbReference>
<dbReference type="GeneID" id="63774024"/>
<dbReference type="RefSeq" id="XP_040720597.1">
    <property type="nucleotide sequence ID" value="XM_040857812.1"/>
</dbReference>
<feature type="domain" description="NACHT" evidence="3">
    <location>
        <begin position="112"/>
        <end position="335"/>
    </location>
</feature>
<dbReference type="InterPro" id="IPR007111">
    <property type="entry name" value="NACHT_NTPase"/>
</dbReference>
<dbReference type="Pfam" id="PF24883">
    <property type="entry name" value="NPHP3_N"/>
    <property type="match status" value="1"/>
</dbReference>
<keyword evidence="5" id="KW-1185">Reference proteome</keyword>
<dbReference type="InterPro" id="IPR027417">
    <property type="entry name" value="P-loop_NTPase"/>
</dbReference>
<dbReference type="FunFam" id="3.40.50.300:FF:001638">
    <property type="entry name" value="NACHT and WD40 domain protein"/>
    <property type="match status" value="1"/>
</dbReference>
<accession>A0A1Y2EJL9</accession>
<protein>
    <submittedName>
        <fullName evidence="4">NACHT domain-domain-containing protein</fullName>
    </submittedName>
</protein>
<name>A0A1Y2EJL9_9PEZI</name>
<dbReference type="Proteomes" id="UP000193689">
    <property type="component" value="Unassembled WGS sequence"/>
</dbReference>